<proteinExistence type="predicted"/>
<name>A0A8X7TKE7_BRACI</name>
<sequence length="78" mass="9539">MLWNTETITIKHKNRDSYLNDALNPNRRRTTTRKRKRWVWSKLEIRDATDKRAWRCVYGEKRDADALIWESGVRLFCK</sequence>
<gene>
    <name evidence="1" type="ORF">Bca52824_092880</name>
</gene>
<keyword evidence="2" id="KW-1185">Reference proteome</keyword>
<reference evidence="1 2" key="1">
    <citation type="submission" date="2020-02" db="EMBL/GenBank/DDBJ databases">
        <authorList>
            <person name="Ma Q."/>
            <person name="Huang Y."/>
            <person name="Song X."/>
            <person name="Pei D."/>
        </authorList>
    </citation>
    <scope>NUCLEOTIDE SEQUENCE [LARGE SCALE GENOMIC DNA]</scope>
    <source>
        <strain evidence="1">Sxm20200214</strain>
        <tissue evidence="1">Leaf</tissue>
    </source>
</reference>
<accession>A0A8X7TKE7</accession>
<dbReference type="Proteomes" id="UP000886595">
    <property type="component" value="Unassembled WGS sequence"/>
</dbReference>
<evidence type="ECO:0000313" key="1">
    <source>
        <dbReference type="EMBL" id="KAG2245280.1"/>
    </source>
</evidence>
<evidence type="ECO:0000313" key="2">
    <source>
        <dbReference type="Proteomes" id="UP000886595"/>
    </source>
</evidence>
<organism evidence="1 2">
    <name type="scientific">Brassica carinata</name>
    <name type="common">Ethiopian mustard</name>
    <name type="synonym">Abyssinian cabbage</name>
    <dbReference type="NCBI Taxonomy" id="52824"/>
    <lineage>
        <taxon>Eukaryota</taxon>
        <taxon>Viridiplantae</taxon>
        <taxon>Streptophyta</taxon>
        <taxon>Embryophyta</taxon>
        <taxon>Tracheophyta</taxon>
        <taxon>Spermatophyta</taxon>
        <taxon>Magnoliopsida</taxon>
        <taxon>eudicotyledons</taxon>
        <taxon>Gunneridae</taxon>
        <taxon>Pentapetalae</taxon>
        <taxon>rosids</taxon>
        <taxon>malvids</taxon>
        <taxon>Brassicales</taxon>
        <taxon>Brassicaceae</taxon>
        <taxon>Brassiceae</taxon>
        <taxon>Brassica</taxon>
    </lineage>
</organism>
<dbReference type="AlphaFoldDB" id="A0A8X7TKE7"/>
<dbReference type="EMBL" id="JAAMPC010000027">
    <property type="protein sequence ID" value="KAG2245280.1"/>
    <property type="molecule type" value="Genomic_DNA"/>
</dbReference>
<comment type="caution">
    <text evidence="1">The sequence shown here is derived from an EMBL/GenBank/DDBJ whole genome shotgun (WGS) entry which is preliminary data.</text>
</comment>
<protein>
    <submittedName>
        <fullName evidence="1">Uncharacterized protein</fullName>
    </submittedName>
</protein>